<dbReference type="InterPro" id="IPR004331">
    <property type="entry name" value="SPX_dom"/>
</dbReference>
<evidence type="ECO:0000259" key="8">
    <source>
        <dbReference type="PROSITE" id="PS51382"/>
    </source>
</evidence>
<gene>
    <name evidence="9" type="ORF">B0H66DRAFT_534948</name>
</gene>
<feature type="domain" description="SPX" evidence="8">
    <location>
        <begin position="1"/>
        <end position="163"/>
    </location>
</feature>
<evidence type="ECO:0000256" key="1">
    <source>
        <dbReference type="ARBA" id="ARBA00004128"/>
    </source>
</evidence>
<proteinExistence type="predicted"/>
<dbReference type="EMBL" id="JAUEDM010000005">
    <property type="protein sequence ID" value="KAK3316704.1"/>
    <property type="molecule type" value="Genomic_DNA"/>
</dbReference>
<organism evidence="9 10">
    <name type="scientific">Apodospora peruviana</name>
    <dbReference type="NCBI Taxonomy" id="516989"/>
    <lineage>
        <taxon>Eukaryota</taxon>
        <taxon>Fungi</taxon>
        <taxon>Dikarya</taxon>
        <taxon>Ascomycota</taxon>
        <taxon>Pezizomycotina</taxon>
        <taxon>Sordariomycetes</taxon>
        <taxon>Sordariomycetidae</taxon>
        <taxon>Sordariales</taxon>
        <taxon>Lasiosphaeriaceae</taxon>
        <taxon>Apodospora</taxon>
    </lineage>
</organism>
<dbReference type="InterPro" id="IPR051572">
    <property type="entry name" value="VTC_Complex_Subunit"/>
</dbReference>
<evidence type="ECO:0000256" key="4">
    <source>
        <dbReference type="ARBA" id="ARBA00022989"/>
    </source>
</evidence>
<dbReference type="GO" id="GO:0005774">
    <property type="term" value="C:vacuolar membrane"/>
    <property type="evidence" value="ECO:0007669"/>
    <property type="project" value="UniProtKB-SubCell"/>
</dbReference>
<reference evidence="9" key="2">
    <citation type="submission" date="2023-06" db="EMBL/GenBank/DDBJ databases">
        <authorList>
            <consortium name="Lawrence Berkeley National Laboratory"/>
            <person name="Haridas S."/>
            <person name="Hensen N."/>
            <person name="Bonometti L."/>
            <person name="Westerberg I."/>
            <person name="Brannstrom I.O."/>
            <person name="Guillou S."/>
            <person name="Cros-Aarteil S."/>
            <person name="Calhoun S."/>
            <person name="Kuo A."/>
            <person name="Mondo S."/>
            <person name="Pangilinan J."/>
            <person name="Riley R."/>
            <person name="Labutti K."/>
            <person name="Andreopoulos B."/>
            <person name="Lipzen A."/>
            <person name="Chen C."/>
            <person name="Yanf M."/>
            <person name="Daum C."/>
            <person name="Ng V."/>
            <person name="Clum A."/>
            <person name="Steindorff A."/>
            <person name="Ohm R."/>
            <person name="Martin F."/>
            <person name="Silar P."/>
            <person name="Natvig D."/>
            <person name="Lalanne C."/>
            <person name="Gautier V."/>
            <person name="Ament-Velasquez S.L."/>
            <person name="Kruys A."/>
            <person name="Hutchinson M.I."/>
            <person name="Powell A.J."/>
            <person name="Barry K."/>
            <person name="Miller A.N."/>
            <person name="Grigoriev I.V."/>
            <person name="Debuchy R."/>
            <person name="Gladieux P."/>
            <person name="Thoren M.H."/>
            <person name="Johannesson H."/>
        </authorList>
    </citation>
    <scope>NUCLEOTIDE SEQUENCE</scope>
    <source>
        <strain evidence="9">CBS 118394</strain>
    </source>
</reference>
<reference evidence="9" key="1">
    <citation type="journal article" date="2023" name="Mol. Phylogenet. Evol.">
        <title>Genome-scale phylogeny and comparative genomics of the fungal order Sordariales.</title>
        <authorList>
            <person name="Hensen N."/>
            <person name="Bonometti L."/>
            <person name="Westerberg I."/>
            <person name="Brannstrom I.O."/>
            <person name="Guillou S."/>
            <person name="Cros-Aarteil S."/>
            <person name="Calhoun S."/>
            <person name="Haridas S."/>
            <person name="Kuo A."/>
            <person name="Mondo S."/>
            <person name="Pangilinan J."/>
            <person name="Riley R."/>
            <person name="LaButti K."/>
            <person name="Andreopoulos B."/>
            <person name="Lipzen A."/>
            <person name="Chen C."/>
            <person name="Yan M."/>
            <person name="Daum C."/>
            <person name="Ng V."/>
            <person name="Clum A."/>
            <person name="Steindorff A."/>
            <person name="Ohm R.A."/>
            <person name="Martin F."/>
            <person name="Silar P."/>
            <person name="Natvig D.O."/>
            <person name="Lalanne C."/>
            <person name="Gautier V."/>
            <person name="Ament-Velasquez S.L."/>
            <person name="Kruys A."/>
            <person name="Hutchinson M.I."/>
            <person name="Powell A.J."/>
            <person name="Barry K."/>
            <person name="Miller A.N."/>
            <person name="Grigoriev I.V."/>
            <person name="Debuchy R."/>
            <person name="Gladieux P."/>
            <person name="Hiltunen Thoren M."/>
            <person name="Johannesson H."/>
        </authorList>
    </citation>
    <scope>NUCLEOTIDE SEQUENCE</scope>
    <source>
        <strain evidence="9">CBS 118394</strain>
    </source>
</reference>
<feature type="transmembrane region" description="Helical" evidence="7">
    <location>
        <begin position="463"/>
        <end position="485"/>
    </location>
</feature>
<dbReference type="Proteomes" id="UP001283341">
    <property type="component" value="Unassembled WGS sequence"/>
</dbReference>
<keyword evidence="3 7" id="KW-0812">Transmembrane</keyword>
<evidence type="ECO:0000256" key="3">
    <source>
        <dbReference type="ARBA" id="ARBA00022692"/>
    </source>
</evidence>
<evidence type="ECO:0000313" key="10">
    <source>
        <dbReference type="Proteomes" id="UP001283341"/>
    </source>
</evidence>
<comment type="caution">
    <text evidence="9">The sequence shown here is derived from an EMBL/GenBank/DDBJ whole genome shotgun (WGS) entry which is preliminary data.</text>
</comment>
<evidence type="ECO:0000313" key="9">
    <source>
        <dbReference type="EMBL" id="KAK3316704.1"/>
    </source>
</evidence>
<keyword evidence="5 7" id="KW-0472">Membrane</keyword>
<dbReference type="GO" id="GO:0006799">
    <property type="term" value="P:polyphosphate biosynthetic process"/>
    <property type="evidence" value="ECO:0007669"/>
    <property type="project" value="UniProtKB-ARBA"/>
</dbReference>
<dbReference type="CDD" id="cd14474">
    <property type="entry name" value="SPX_YDR089W"/>
    <property type="match status" value="1"/>
</dbReference>
<comment type="subcellular location">
    <subcellularLocation>
        <location evidence="1">Vacuole membrane</location>
        <topology evidence="1">Multi-pass membrane protein</topology>
    </subcellularLocation>
</comment>
<feature type="region of interest" description="Disordered" evidence="6">
    <location>
        <begin position="333"/>
        <end position="362"/>
    </location>
</feature>
<keyword evidence="4 7" id="KW-1133">Transmembrane helix</keyword>
<evidence type="ECO:0000256" key="2">
    <source>
        <dbReference type="ARBA" id="ARBA00022554"/>
    </source>
</evidence>
<feature type="region of interest" description="Disordered" evidence="6">
    <location>
        <begin position="196"/>
        <end position="241"/>
    </location>
</feature>
<feature type="compositionally biased region" description="Low complexity" evidence="6">
    <location>
        <begin position="196"/>
        <end position="205"/>
    </location>
</feature>
<dbReference type="PANTHER" id="PTHR46140">
    <property type="entry name" value="VACUOLAR TRANSPORTER CHAPERONE 1-RELATED"/>
    <property type="match status" value="1"/>
</dbReference>
<sequence>MKYGEQFESESVPQWSLYNIDYNSLKHHIKAHTTKDQASAIAIPGQRDTALSKFEDELYIELCRQHDRVNLFVKSKADELSRRLQHLSNQIHRLILRCTTSRLDRVSLKRQSRFARYESELLRCGDEIQALQRFVSAQIVAFRKILKKYKKWTGSSTLGARFNDAILSHPKSFTRRNMSGLQAHYDDLLEALRAASSADHSGAASPRTEPPAAPRISTPPQNQLSPSETIVAAQQSPPRGYWNEYDNGSEAGDIDQDRDTSYAIYVDPNADMSFPGLATLKTIFKKPSGRWKVWTGGSQEDQTINFEQCEQGPLLRGQSGHYGTTDASYFAPVPGGTWNRNDSDDDTEQEGSLGRRGSYGYTSSEEGFPAGYKAHYAALPSIRDQRVAQYRERVLFWGTWGCYAVSFALMAIAAILVSTGRHKKRLEVDAGVTMGIMVSLASACAALWLSCSRQGGLGWVNQAAVWATFAAACVLNGALLVLVVGNPPLPL</sequence>
<protein>
    <submittedName>
        <fullName evidence="9">SPX domain-containing protein</fullName>
    </submittedName>
</protein>
<accession>A0AAE0I173</accession>
<dbReference type="AlphaFoldDB" id="A0AAE0I173"/>
<name>A0AAE0I173_9PEZI</name>
<feature type="compositionally biased region" description="Polar residues" evidence="6">
    <location>
        <begin position="218"/>
        <end position="237"/>
    </location>
</feature>
<keyword evidence="2" id="KW-0926">Vacuole</keyword>
<feature type="transmembrane region" description="Helical" evidence="7">
    <location>
        <begin position="430"/>
        <end position="451"/>
    </location>
</feature>
<dbReference type="PROSITE" id="PS51382">
    <property type="entry name" value="SPX"/>
    <property type="match status" value="1"/>
</dbReference>
<evidence type="ECO:0000256" key="6">
    <source>
        <dbReference type="SAM" id="MobiDB-lite"/>
    </source>
</evidence>
<dbReference type="PANTHER" id="PTHR46140:SF1">
    <property type="entry name" value="VACUOLAR TRANSPORTER CHAPERONE COMPLEX SUBUNIT 4-RELATED"/>
    <property type="match status" value="1"/>
</dbReference>
<evidence type="ECO:0000256" key="5">
    <source>
        <dbReference type="ARBA" id="ARBA00023136"/>
    </source>
</evidence>
<evidence type="ECO:0000256" key="7">
    <source>
        <dbReference type="SAM" id="Phobius"/>
    </source>
</evidence>
<keyword evidence="10" id="KW-1185">Reference proteome</keyword>
<feature type="transmembrane region" description="Helical" evidence="7">
    <location>
        <begin position="394"/>
        <end position="418"/>
    </location>
</feature>